<gene>
    <name evidence="4" type="ORF">ACFPIB_06495</name>
</gene>
<evidence type="ECO:0000256" key="1">
    <source>
        <dbReference type="ARBA" id="ARBA00022723"/>
    </source>
</evidence>
<sequence length="114" mass="12721">MSIRKNLKPALLLVVTLLLFYTGKVVSGAEKAPVTHTVEIVQMKFKPAQITVKNGDKILFINRDMVVHNVTEASGKSWKSPDLATGKSWRLTVTKSASYYCTFHPVMKGKIMLK</sequence>
<reference evidence="5" key="1">
    <citation type="journal article" date="2019" name="Int. J. Syst. Evol. Microbiol.">
        <title>The Global Catalogue of Microorganisms (GCM) 10K type strain sequencing project: providing services to taxonomists for standard genome sequencing and annotation.</title>
        <authorList>
            <consortium name="The Broad Institute Genomics Platform"/>
            <consortium name="The Broad Institute Genome Sequencing Center for Infectious Disease"/>
            <person name="Wu L."/>
            <person name="Ma J."/>
        </authorList>
    </citation>
    <scope>NUCLEOTIDE SEQUENCE [LARGE SCALE GENOMIC DNA]</scope>
    <source>
        <strain evidence="5">KACC 12602</strain>
    </source>
</reference>
<feature type="domain" description="Blue (type 1) copper" evidence="3">
    <location>
        <begin position="35"/>
        <end position="113"/>
    </location>
</feature>
<dbReference type="PANTHER" id="PTHR36507">
    <property type="entry name" value="BLL1555 PROTEIN"/>
    <property type="match status" value="1"/>
</dbReference>
<dbReference type="EMBL" id="JBHSKT010000003">
    <property type="protein sequence ID" value="MFC5270250.1"/>
    <property type="molecule type" value="Genomic_DNA"/>
</dbReference>
<proteinExistence type="predicted"/>
<keyword evidence="1" id="KW-0479">Metal-binding</keyword>
<organism evidence="4 5">
    <name type="scientific">Adhaeribacter terreus</name>
    <dbReference type="NCBI Taxonomy" id="529703"/>
    <lineage>
        <taxon>Bacteria</taxon>
        <taxon>Pseudomonadati</taxon>
        <taxon>Bacteroidota</taxon>
        <taxon>Cytophagia</taxon>
        <taxon>Cytophagales</taxon>
        <taxon>Hymenobacteraceae</taxon>
        <taxon>Adhaeribacter</taxon>
    </lineage>
</organism>
<dbReference type="InterPro" id="IPR008972">
    <property type="entry name" value="Cupredoxin"/>
</dbReference>
<evidence type="ECO:0000313" key="5">
    <source>
        <dbReference type="Proteomes" id="UP001596161"/>
    </source>
</evidence>
<dbReference type="RefSeq" id="WP_378016621.1">
    <property type="nucleotide sequence ID" value="NZ_JBHSKT010000003.1"/>
</dbReference>
<dbReference type="PANTHER" id="PTHR36507:SF1">
    <property type="entry name" value="BLL1555 PROTEIN"/>
    <property type="match status" value="1"/>
</dbReference>
<name>A0ABW0EAF0_9BACT</name>
<comment type="caution">
    <text evidence="4">The sequence shown here is derived from an EMBL/GenBank/DDBJ whole genome shotgun (WGS) entry which is preliminary data.</text>
</comment>
<evidence type="ECO:0000313" key="4">
    <source>
        <dbReference type="EMBL" id="MFC5270250.1"/>
    </source>
</evidence>
<dbReference type="Pfam" id="PF00127">
    <property type="entry name" value="Copper-bind"/>
    <property type="match status" value="1"/>
</dbReference>
<dbReference type="InterPro" id="IPR000923">
    <property type="entry name" value="BlueCu_1"/>
</dbReference>
<dbReference type="Gene3D" id="2.60.40.420">
    <property type="entry name" value="Cupredoxins - blue copper proteins"/>
    <property type="match status" value="1"/>
</dbReference>
<dbReference type="Proteomes" id="UP001596161">
    <property type="component" value="Unassembled WGS sequence"/>
</dbReference>
<keyword evidence="2" id="KW-0186">Copper</keyword>
<accession>A0ABW0EAF0</accession>
<protein>
    <submittedName>
        <fullName evidence="4">Plastocyanin/azurin family copper-binding protein</fullName>
    </submittedName>
</protein>
<evidence type="ECO:0000259" key="3">
    <source>
        <dbReference type="Pfam" id="PF00127"/>
    </source>
</evidence>
<keyword evidence="5" id="KW-1185">Reference proteome</keyword>
<evidence type="ECO:0000256" key="2">
    <source>
        <dbReference type="ARBA" id="ARBA00023008"/>
    </source>
</evidence>
<dbReference type="InterPro" id="IPR052721">
    <property type="entry name" value="ET_Amicyanin"/>
</dbReference>
<dbReference type="SUPFAM" id="SSF49503">
    <property type="entry name" value="Cupredoxins"/>
    <property type="match status" value="1"/>
</dbReference>